<evidence type="ECO:0000256" key="5">
    <source>
        <dbReference type="ARBA" id="ARBA00023040"/>
    </source>
</evidence>
<evidence type="ECO:0000256" key="3">
    <source>
        <dbReference type="ARBA" id="ARBA00022692"/>
    </source>
</evidence>
<dbReference type="GO" id="GO:0004930">
    <property type="term" value="F:G protein-coupled receptor activity"/>
    <property type="evidence" value="ECO:0007669"/>
    <property type="project" value="UniProtKB-KW"/>
</dbReference>
<evidence type="ECO:0000256" key="8">
    <source>
        <dbReference type="ARBA" id="ARBA00023180"/>
    </source>
</evidence>
<protein>
    <submittedName>
        <fullName evidence="12">Histamine H2 receptor</fullName>
    </submittedName>
</protein>
<accession>A0A9X0D3D3</accession>
<feature type="transmembrane region" description="Helical" evidence="10">
    <location>
        <begin position="25"/>
        <end position="47"/>
    </location>
</feature>
<evidence type="ECO:0000256" key="9">
    <source>
        <dbReference type="ARBA" id="ARBA00023224"/>
    </source>
</evidence>
<evidence type="ECO:0000259" key="11">
    <source>
        <dbReference type="PROSITE" id="PS50262"/>
    </source>
</evidence>
<evidence type="ECO:0000256" key="7">
    <source>
        <dbReference type="ARBA" id="ARBA00023170"/>
    </source>
</evidence>
<keyword evidence="4 10" id="KW-1133">Transmembrane helix</keyword>
<feature type="transmembrane region" description="Helical" evidence="10">
    <location>
        <begin position="266"/>
        <end position="285"/>
    </location>
</feature>
<sequence length="539" mass="61466">MNSSANQSNILVEFTKPRKKDDLNIYHVFCITIAVTAFLENSSLCLLHACCKRVRRTNNVFLITHYIANTLQTLTVMVFFVWPSGIEALVCVLNILFSCSVLCIPVISLVTLSKTQWATRYTTYFSGKLSYVLLIVLLCIAVGVAVPPFLGWGSPMLFFEIPSNVSLSYSLFVGGCLSVVPLIITCLTNYKLFTRMRSYKRRTKREIEPQCHRMRKVSFDPRRREGEAKWVVILQIVFFVVCLVPMTVENVPASFVPNKIPDALKYVFNCLAQAYCAISPVLYGFTNREVRRAFKCCCYQKTFVLQACPRKPTHPRRAQMNEGCYRIDESFVIQRAGLSCDELSGAQDLRERFVRFTGLSMEFSTGVVIDGVSSTQKPAIREKRPITTEVSAIRRHSTLRKQDEAPRIKRKVRDSTKVRFEAELYADQQRKKYVATPSIKRMRRIKKSLSNMSETDLQSSLASLSGSEFESQQHTVPHFTNYSDPMRSAGFRQVLTGKRMRKMARTCSLRRGEKSKPNTRAFMEKRCSIEGDNAIRSGN</sequence>
<feature type="transmembrane region" description="Helical" evidence="10">
    <location>
        <begin position="170"/>
        <end position="193"/>
    </location>
</feature>
<evidence type="ECO:0000256" key="6">
    <source>
        <dbReference type="ARBA" id="ARBA00023136"/>
    </source>
</evidence>
<dbReference type="PROSITE" id="PS50262">
    <property type="entry name" value="G_PROTEIN_RECEP_F1_2"/>
    <property type="match status" value="1"/>
</dbReference>
<dbReference type="AlphaFoldDB" id="A0A9X0D3D3"/>
<comment type="subcellular location">
    <subcellularLocation>
        <location evidence="1">Cell membrane</location>
        <topology evidence="1">Multi-pass membrane protein</topology>
    </subcellularLocation>
</comment>
<dbReference type="CDD" id="cd00637">
    <property type="entry name" value="7tm_classA_rhodopsin-like"/>
    <property type="match status" value="1"/>
</dbReference>
<dbReference type="InterPro" id="IPR017452">
    <property type="entry name" value="GPCR_Rhodpsn_7TM"/>
</dbReference>
<evidence type="ECO:0000256" key="10">
    <source>
        <dbReference type="SAM" id="Phobius"/>
    </source>
</evidence>
<feature type="transmembrane region" description="Helical" evidence="10">
    <location>
        <begin position="88"/>
        <end position="110"/>
    </location>
</feature>
<evidence type="ECO:0000256" key="4">
    <source>
        <dbReference type="ARBA" id="ARBA00022989"/>
    </source>
</evidence>
<feature type="transmembrane region" description="Helical" evidence="10">
    <location>
        <begin position="228"/>
        <end position="246"/>
    </location>
</feature>
<dbReference type="Gene3D" id="1.20.1070.10">
    <property type="entry name" value="Rhodopsin 7-helix transmembrane proteins"/>
    <property type="match status" value="1"/>
</dbReference>
<proteinExistence type="predicted"/>
<evidence type="ECO:0000313" key="12">
    <source>
        <dbReference type="EMBL" id="KAJ7383369.1"/>
    </source>
</evidence>
<name>A0A9X0D3D3_9CNID</name>
<dbReference type="Proteomes" id="UP001163046">
    <property type="component" value="Unassembled WGS sequence"/>
</dbReference>
<gene>
    <name evidence="12" type="primary">HRH2_7</name>
    <name evidence="12" type="ORF">OS493_028448</name>
</gene>
<feature type="transmembrane region" description="Helical" evidence="10">
    <location>
        <begin position="131"/>
        <end position="150"/>
    </location>
</feature>
<keyword evidence="7 12" id="KW-0675">Receptor</keyword>
<keyword evidence="5" id="KW-0297">G-protein coupled receptor</keyword>
<feature type="transmembrane region" description="Helical" evidence="10">
    <location>
        <begin position="59"/>
        <end position="82"/>
    </location>
</feature>
<reference evidence="12" key="1">
    <citation type="submission" date="2023-01" db="EMBL/GenBank/DDBJ databases">
        <title>Genome assembly of the deep-sea coral Lophelia pertusa.</title>
        <authorList>
            <person name="Herrera S."/>
            <person name="Cordes E."/>
        </authorList>
    </citation>
    <scope>NUCLEOTIDE SEQUENCE</scope>
    <source>
        <strain evidence="12">USNM1676648</strain>
        <tissue evidence="12">Polyp</tissue>
    </source>
</reference>
<dbReference type="InterPro" id="IPR000276">
    <property type="entry name" value="GPCR_Rhodpsn"/>
</dbReference>
<dbReference type="PANTHER" id="PTHR24246">
    <property type="entry name" value="OLFACTORY RECEPTOR AND ADENOSINE RECEPTOR"/>
    <property type="match status" value="1"/>
</dbReference>
<keyword evidence="6 10" id="KW-0472">Membrane</keyword>
<dbReference type="GO" id="GO:0005886">
    <property type="term" value="C:plasma membrane"/>
    <property type="evidence" value="ECO:0007669"/>
    <property type="project" value="UniProtKB-SubCell"/>
</dbReference>
<evidence type="ECO:0000256" key="1">
    <source>
        <dbReference type="ARBA" id="ARBA00004651"/>
    </source>
</evidence>
<feature type="domain" description="G-protein coupled receptors family 1 profile" evidence="11">
    <location>
        <begin position="8"/>
        <end position="283"/>
    </location>
</feature>
<keyword evidence="3 10" id="KW-0812">Transmembrane</keyword>
<organism evidence="12 13">
    <name type="scientific">Desmophyllum pertusum</name>
    <dbReference type="NCBI Taxonomy" id="174260"/>
    <lineage>
        <taxon>Eukaryota</taxon>
        <taxon>Metazoa</taxon>
        <taxon>Cnidaria</taxon>
        <taxon>Anthozoa</taxon>
        <taxon>Hexacorallia</taxon>
        <taxon>Scleractinia</taxon>
        <taxon>Caryophylliina</taxon>
        <taxon>Caryophylliidae</taxon>
        <taxon>Desmophyllum</taxon>
    </lineage>
</organism>
<dbReference type="EMBL" id="MU825900">
    <property type="protein sequence ID" value="KAJ7383369.1"/>
    <property type="molecule type" value="Genomic_DNA"/>
</dbReference>
<dbReference type="SUPFAM" id="SSF81321">
    <property type="entry name" value="Family A G protein-coupled receptor-like"/>
    <property type="match status" value="1"/>
</dbReference>
<keyword evidence="9" id="KW-0807">Transducer</keyword>
<keyword evidence="2" id="KW-1003">Cell membrane</keyword>
<dbReference type="Pfam" id="PF00001">
    <property type="entry name" value="7tm_1"/>
    <property type="match status" value="1"/>
</dbReference>
<evidence type="ECO:0000313" key="13">
    <source>
        <dbReference type="Proteomes" id="UP001163046"/>
    </source>
</evidence>
<evidence type="ECO:0000256" key="2">
    <source>
        <dbReference type="ARBA" id="ARBA00022475"/>
    </source>
</evidence>
<comment type="caution">
    <text evidence="12">The sequence shown here is derived from an EMBL/GenBank/DDBJ whole genome shotgun (WGS) entry which is preliminary data.</text>
</comment>
<keyword evidence="8" id="KW-0325">Glycoprotein</keyword>
<dbReference type="PANTHER" id="PTHR24246:SF27">
    <property type="entry name" value="ADENOSINE RECEPTOR, ISOFORM A"/>
    <property type="match status" value="1"/>
</dbReference>
<keyword evidence="13" id="KW-1185">Reference proteome</keyword>